<accession>A0A498C6R5</accession>
<gene>
    <name evidence="6" type="ORF">DFR31_0663</name>
</gene>
<keyword evidence="4" id="KW-0560">Oxidoreductase</keyword>
<evidence type="ECO:0000313" key="6">
    <source>
        <dbReference type="EMBL" id="RLK50757.1"/>
    </source>
</evidence>
<evidence type="ECO:0000256" key="2">
    <source>
        <dbReference type="ARBA" id="ARBA00022630"/>
    </source>
</evidence>
<protein>
    <submittedName>
        <fullName evidence="6">Glycolate oxidase FAD binding subunit</fullName>
    </submittedName>
</protein>
<organism evidence="6 7">
    <name type="scientific">Alkalispirillum mobile</name>
    <dbReference type="NCBI Taxonomy" id="85925"/>
    <lineage>
        <taxon>Bacteria</taxon>
        <taxon>Pseudomonadati</taxon>
        <taxon>Pseudomonadota</taxon>
        <taxon>Gammaproteobacteria</taxon>
        <taxon>Chromatiales</taxon>
        <taxon>Ectothiorhodospiraceae</taxon>
        <taxon>Alkalispirillum</taxon>
    </lineage>
</organism>
<dbReference type="OrthoDB" id="9811557at2"/>
<evidence type="ECO:0000256" key="4">
    <source>
        <dbReference type="ARBA" id="ARBA00023002"/>
    </source>
</evidence>
<evidence type="ECO:0000256" key="1">
    <source>
        <dbReference type="ARBA" id="ARBA00001974"/>
    </source>
</evidence>
<dbReference type="InterPro" id="IPR016164">
    <property type="entry name" value="FAD-linked_Oxase-like_C"/>
</dbReference>
<dbReference type="InterPro" id="IPR016166">
    <property type="entry name" value="FAD-bd_PCMH"/>
</dbReference>
<dbReference type="PROSITE" id="PS51387">
    <property type="entry name" value="FAD_PCMH"/>
    <property type="match status" value="1"/>
</dbReference>
<evidence type="ECO:0000259" key="5">
    <source>
        <dbReference type="PROSITE" id="PS51387"/>
    </source>
</evidence>
<dbReference type="InterPro" id="IPR006094">
    <property type="entry name" value="Oxid_FAD_bind_N"/>
</dbReference>
<sequence>MSQSNDHSQSIQERVAAAVRSGAALEIQGSGSKRFLGRTPTGEPLATTEHTGIVNYEPTELVLTARTGTRLAELEQILADAGQMLPFEPPQFGGEGTLGGAIATGLSGPARPFAGAARDLVLGCRLVNGRGEDVHFGGEVMKNVAGYDVSRLQAGALGTLGVLLEVSLKVLPRPEKELALALELDRDDAFRQVSDWQAKGAPVTGSAHDGQRLHLRLSGSALGVDAAREMIGGEAEDLQFWQDLRDHRLPWFQDQAQLWRVALPPGRQLPEQLLHNALLDWNGQQVWLGGEQDFSALHQAARAVGGHARSFRGGDREADVLPSNGGIFQHLHRNIKKAFDPEGILNPGRLYADF</sequence>
<evidence type="ECO:0000256" key="3">
    <source>
        <dbReference type="ARBA" id="ARBA00022827"/>
    </source>
</evidence>
<keyword evidence="3" id="KW-0274">FAD</keyword>
<dbReference type="EMBL" id="RCDA01000001">
    <property type="protein sequence ID" value="RLK50757.1"/>
    <property type="molecule type" value="Genomic_DNA"/>
</dbReference>
<dbReference type="Pfam" id="PF02913">
    <property type="entry name" value="FAD-oxidase_C"/>
    <property type="match status" value="1"/>
</dbReference>
<feature type="domain" description="FAD-binding PCMH-type" evidence="5">
    <location>
        <begin position="1"/>
        <end position="173"/>
    </location>
</feature>
<dbReference type="RefSeq" id="WP_121441218.1">
    <property type="nucleotide sequence ID" value="NZ_RCDA01000001.1"/>
</dbReference>
<proteinExistence type="predicted"/>
<dbReference type="Proteomes" id="UP000275461">
    <property type="component" value="Unassembled WGS sequence"/>
</dbReference>
<dbReference type="InterPro" id="IPR036318">
    <property type="entry name" value="FAD-bd_PCMH-like_sf"/>
</dbReference>
<dbReference type="Gene3D" id="3.30.465.10">
    <property type="match status" value="1"/>
</dbReference>
<dbReference type="PANTHER" id="PTHR11748">
    <property type="entry name" value="D-LACTATE DEHYDROGENASE"/>
    <property type="match status" value="1"/>
</dbReference>
<comment type="cofactor">
    <cofactor evidence="1">
        <name>FAD</name>
        <dbReference type="ChEBI" id="CHEBI:57692"/>
    </cofactor>
</comment>
<dbReference type="InterPro" id="IPR016169">
    <property type="entry name" value="FAD-bd_PCMH_sub2"/>
</dbReference>
<keyword evidence="7" id="KW-1185">Reference proteome</keyword>
<comment type="caution">
    <text evidence="6">The sequence shown here is derived from an EMBL/GenBank/DDBJ whole genome shotgun (WGS) entry which is preliminary data.</text>
</comment>
<evidence type="ECO:0000313" key="7">
    <source>
        <dbReference type="Proteomes" id="UP000275461"/>
    </source>
</evidence>
<keyword evidence="2" id="KW-0285">Flavoprotein</keyword>
<dbReference type="SUPFAM" id="SSF55103">
    <property type="entry name" value="FAD-linked oxidases, C-terminal domain"/>
    <property type="match status" value="1"/>
</dbReference>
<dbReference type="NCBIfam" id="NF008439">
    <property type="entry name" value="PRK11282.1"/>
    <property type="match status" value="1"/>
</dbReference>
<dbReference type="SUPFAM" id="SSF56176">
    <property type="entry name" value="FAD-binding/transporter-associated domain-like"/>
    <property type="match status" value="1"/>
</dbReference>
<dbReference type="PANTHER" id="PTHR11748:SF103">
    <property type="entry name" value="GLYCOLATE OXIDASE SUBUNIT GLCE"/>
    <property type="match status" value="1"/>
</dbReference>
<dbReference type="InterPro" id="IPR004113">
    <property type="entry name" value="FAD-bd_oxidored_4_C"/>
</dbReference>
<dbReference type="Pfam" id="PF01565">
    <property type="entry name" value="FAD_binding_4"/>
    <property type="match status" value="1"/>
</dbReference>
<reference evidence="6 7" key="1">
    <citation type="submission" date="2018-10" db="EMBL/GenBank/DDBJ databases">
        <title>Genomic Encyclopedia of Type Strains, Phase IV (KMG-IV): sequencing the most valuable type-strain genomes for metagenomic binning, comparative biology and taxonomic classification.</title>
        <authorList>
            <person name="Goeker M."/>
        </authorList>
    </citation>
    <scope>NUCLEOTIDE SEQUENCE [LARGE SCALE GENOMIC DNA]</scope>
    <source>
        <strain evidence="6 7">DSM 12769</strain>
    </source>
</reference>
<dbReference type="GO" id="GO:0071949">
    <property type="term" value="F:FAD binding"/>
    <property type="evidence" value="ECO:0007669"/>
    <property type="project" value="InterPro"/>
</dbReference>
<name>A0A498C6R5_9GAMM</name>
<dbReference type="AlphaFoldDB" id="A0A498C6R5"/>
<dbReference type="InterPro" id="IPR016171">
    <property type="entry name" value="Vanillyl_alc_oxidase_C-sub2"/>
</dbReference>
<dbReference type="Gene3D" id="1.10.45.10">
    <property type="entry name" value="Vanillyl-alcohol Oxidase, Chain A, domain 4"/>
    <property type="match status" value="1"/>
</dbReference>
<dbReference type="GO" id="GO:0016491">
    <property type="term" value="F:oxidoreductase activity"/>
    <property type="evidence" value="ECO:0007669"/>
    <property type="project" value="UniProtKB-KW"/>
</dbReference>